<dbReference type="AlphaFoldDB" id="A0A8E5HQF4"/>
<evidence type="ECO:0000313" key="1">
    <source>
        <dbReference type="EMBL" id="QUC19587.1"/>
    </source>
</evidence>
<protein>
    <submittedName>
        <fullName evidence="1">Uncharacterized protein</fullName>
    </submittedName>
</protein>
<dbReference type="RefSeq" id="XP_042997260.1">
    <property type="nucleotide sequence ID" value="XM_043141326.1"/>
</dbReference>
<accession>A0A8E5HQF4</accession>
<sequence>MGSGTRHGLRPLFIPCPAGANAQRPDDAIVFPLAGTQRFFGAQPAYELRQHPPQVRTIRADGRAGGAHRTRRMTGKQTMLRHVRSISVFLAEYEQRNAVWQVVRRLIEVGPWQTANPCRTDTDYTSPILMTLPHDVAP</sequence>
<organism evidence="1 2">
    <name type="scientific">Ustilaginoidea virens</name>
    <name type="common">Rice false smut fungus</name>
    <name type="synonym">Villosiclava virens</name>
    <dbReference type="NCBI Taxonomy" id="1159556"/>
    <lineage>
        <taxon>Eukaryota</taxon>
        <taxon>Fungi</taxon>
        <taxon>Dikarya</taxon>
        <taxon>Ascomycota</taxon>
        <taxon>Pezizomycotina</taxon>
        <taxon>Sordariomycetes</taxon>
        <taxon>Hypocreomycetidae</taxon>
        <taxon>Hypocreales</taxon>
        <taxon>Clavicipitaceae</taxon>
        <taxon>Ustilaginoidea</taxon>
    </lineage>
</organism>
<reference evidence="1" key="1">
    <citation type="submission" date="2020-03" db="EMBL/GenBank/DDBJ databases">
        <title>A mixture of massive structural variations and highly conserved coding sequences in Ustilaginoidea virens genome.</title>
        <authorList>
            <person name="Zhang K."/>
            <person name="Zhao Z."/>
            <person name="Zhang Z."/>
            <person name="Li Y."/>
            <person name="Hsiang T."/>
            <person name="Sun W."/>
        </authorList>
    </citation>
    <scope>NUCLEOTIDE SEQUENCE</scope>
    <source>
        <strain evidence="1">UV-8b</strain>
    </source>
</reference>
<dbReference type="GeneID" id="66064606"/>
<dbReference type="KEGG" id="uvi:66064606"/>
<name>A0A8E5HQF4_USTVR</name>
<gene>
    <name evidence="1" type="ORF">UV8b_03828</name>
</gene>
<dbReference type="EMBL" id="CP072755">
    <property type="protein sequence ID" value="QUC19587.1"/>
    <property type="molecule type" value="Genomic_DNA"/>
</dbReference>
<proteinExistence type="predicted"/>
<evidence type="ECO:0000313" key="2">
    <source>
        <dbReference type="Proteomes" id="UP000027002"/>
    </source>
</evidence>
<keyword evidence="2" id="KW-1185">Reference proteome</keyword>
<dbReference type="Proteomes" id="UP000027002">
    <property type="component" value="Chromosome 3"/>
</dbReference>